<dbReference type="Proteomes" id="UP000198609">
    <property type="component" value="Unassembled WGS sequence"/>
</dbReference>
<keyword evidence="5" id="KW-1185">Reference proteome</keyword>
<accession>A0A1H5A0L7</accession>
<evidence type="ECO:0000259" key="3">
    <source>
        <dbReference type="Pfam" id="PF08450"/>
    </source>
</evidence>
<dbReference type="InterPro" id="IPR011042">
    <property type="entry name" value="6-blade_b-propeller_TolB-like"/>
</dbReference>
<sequence length="323" mass="34392">MRPSVTTVHATPVAGGFTFLEGPRWRDGELFASDFYSERVLAFRPDRSPTTRHEVRTVCEVPGRPSGLGFAPDGSLLVVSMLKRALLRWDGRALTTVARFGHLIEGVANDMLVTESGWALIGNFGNTDAEPDSLRETSLVRVSPDGVADHQGHGLNFPNGMVLTAGRRRLLVAETFAGRISSWPVTWSGDGQPTLGEPRAWKQFGSPPGYLDIERATRELPVLPDGLAIDAHDRVWVASSIGHGAQLLAPDGTPLAFVDTGGLSAYAVALGGADQSVLYLCCSPPLGAVDPAVTTDSVLYAADVSALRRPAPRASRAQGKETS</sequence>
<evidence type="ECO:0000313" key="4">
    <source>
        <dbReference type="EMBL" id="SED35130.1"/>
    </source>
</evidence>
<name>A0A1H5A0L7_STRMJ</name>
<reference evidence="5" key="1">
    <citation type="submission" date="2016-10" db="EMBL/GenBank/DDBJ databases">
        <authorList>
            <person name="Varghese N."/>
            <person name="Submissions S."/>
        </authorList>
    </citation>
    <scope>NUCLEOTIDE SEQUENCE [LARGE SCALE GENOMIC DNA]</scope>
    <source>
        <strain evidence="5">DSM 40318</strain>
    </source>
</reference>
<gene>
    <name evidence="4" type="ORF">SAMN04490356_8091</name>
</gene>
<dbReference type="Gene3D" id="2.120.10.30">
    <property type="entry name" value="TolB, C-terminal domain"/>
    <property type="match status" value="1"/>
</dbReference>
<dbReference type="InterPro" id="IPR013658">
    <property type="entry name" value="SGL"/>
</dbReference>
<dbReference type="PANTHER" id="PTHR47572:SF4">
    <property type="entry name" value="LACTONASE DRP35"/>
    <property type="match status" value="1"/>
</dbReference>
<dbReference type="EMBL" id="FNST01000002">
    <property type="protein sequence ID" value="SED35130.1"/>
    <property type="molecule type" value="Genomic_DNA"/>
</dbReference>
<feature type="domain" description="SMP-30/Gluconolactonase/LRE-like region" evidence="3">
    <location>
        <begin position="21"/>
        <end position="280"/>
    </location>
</feature>
<dbReference type="PANTHER" id="PTHR47572">
    <property type="entry name" value="LIPOPROTEIN-RELATED"/>
    <property type="match status" value="1"/>
</dbReference>
<evidence type="ECO:0000313" key="5">
    <source>
        <dbReference type="Proteomes" id="UP000198609"/>
    </source>
</evidence>
<evidence type="ECO:0000256" key="2">
    <source>
        <dbReference type="ARBA" id="ARBA00022801"/>
    </source>
</evidence>
<dbReference type="Pfam" id="PF08450">
    <property type="entry name" value="SGL"/>
    <property type="match status" value="1"/>
</dbReference>
<dbReference type="SUPFAM" id="SSF63829">
    <property type="entry name" value="Calcium-dependent phosphotriesterase"/>
    <property type="match status" value="1"/>
</dbReference>
<dbReference type="AlphaFoldDB" id="A0A1H5A0L7"/>
<dbReference type="InterPro" id="IPR051262">
    <property type="entry name" value="SMP-30/CGR1_Lactonase"/>
</dbReference>
<dbReference type="GO" id="GO:0016787">
    <property type="term" value="F:hydrolase activity"/>
    <property type="evidence" value="ECO:0007669"/>
    <property type="project" value="UniProtKB-KW"/>
</dbReference>
<organism evidence="4 5">
    <name type="scientific">Streptomyces melanosporofaciens</name>
    <dbReference type="NCBI Taxonomy" id="67327"/>
    <lineage>
        <taxon>Bacteria</taxon>
        <taxon>Bacillati</taxon>
        <taxon>Actinomycetota</taxon>
        <taxon>Actinomycetes</taxon>
        <taxon>Kitasatosporales</taxon>
        <taxon>Streptomycetaceae</taxon>
        <taxon>Streptomyces</taxon>
        <taxon>Streptomyces violaceusniger group</taxon>
    </lineage>
</organism>
<evidence type="ECO:0000256" key="1">
    <source>
        <dbReference type="ARBA" id="ARBA00008853"/>
    </source>
</evidence>
<comment type="similarity">
    <text evidence="1">Belongs to the SMP-30/CGR1 family.</text>
</comment>
<proteinExistence type="inferred from homology"/>
<protein>
    <submittedName>
        <fullName evidence="4">Sugar lactone lactonase YvrE</fullName>
    </submittedName>
</protein>
<keyword evidence="2" id="KW-0378">Hydrolase</keyword>